<evidence type="ECO:0000259" key="2">
    <source>
        <dbReference type="SMART" id="SM00854"/>
    </source>
</evidence>
<dbReference type="Pfam" id="PF09587">
    <property type="entry name" value="PGA_cap"/>
    <property type="match status" value="1"/>
</dbReference>
<keyword evidence="4" id="KW-1185">Reference proteome</keyword>
<evidence type="ECO:0000256" key="1">
    <source>
        <dbReference type="ARBA" id="ARBA00005662"/>
    </source>
</evidence>
<comment type="similarity">
    <text evidence="1">Belongs to the CapA family.</text>
</comment>
<dbReference type="AlphaFoldDB" id="A0A1G5E749"/>
<dbReference type="RefSeq" id="WP_074462415.1">
    <property type="nucleotide sequence ID" value="NZ_FMUR01000010.1"/>
</dbReference>
<dbReference type="SMART" id="SM00854">
    <property type="entry name" value="PGA_cap"/>
    <property type="match status" value="1"/>
</dbReference>
<name>A0A1G5E749_9FIRM</name>
<dbReference type="EMBL" id="FMUR01000010">
    <property type="protein sequence ID" value="SCY22772.1"/>
    <property type="molecule type" value="Genomic_DNA"/>
</dbReference>
<proteinExistence type="inferred from homology"/>
<evidence type="ECO:0000313" key="4">
    <source>
        <dbReference type="Proteomes" id="UP000183047"/>
    </source>
</evidence>
<dbReference type="InterPro" id="IPR019079">
    <property type="entry name" value="Capsule_synth_CapA"/>
</dbReference>
<sequence length="392" mass="43763">MSEASGADIPEVDSAPTTEVFGGYVTPSQYALEAEKPQSSSDVTLVMAGDILLHDRIEQVAKDSDGNYNYKFIFENMKPEIEKADIAIVNQEVIIGGQELGISGYPEFNAPYEVGDALAETGFDVVCHATNHALDKGKSGVVNCYEFWKQRYPQISVLGINRTERDYEDIDIIEKNGIKIAFLNYTYGTNGISFPKDMPHAIDMLDEEKVVKDLKNAEENADFTVVCPHWGTEYNHGVDKYQKKWTELFRENGADLVIGAHPHVIEPIEMIEDENAEITNNHVGGDMLVYYSIGNFVSWTSSTGSGVADRSVGGMAKVTLTRNPEGEVIIKDNSVRALVCHNHSEEHGVTVYPLSEYSEDFANENEIRLNDSSFSRQYCIDLCNRIWGESWE</sequence>
<reference evidence="4" key="1">
    <citation type="submission" date="2016-10" db="EMBL/GenBank/DDBJ databases">
        <authorList>
            <person name="Varghese N."/>
            <person name="Submissions S."/>
        </authorList>
    </citation>
    <scope>NUCLEOTIDE SEQUENCE [LARGE SCALE GENOMIC DNA]</scope>
    <source>
        <strain evidence="4">XBD2006</strain>
    </source>
</reference>
<accession>A0A1G5E749</accession>
<dbReference type="PANTHER" id="PTHR33393:SF12">
    <property type="entry name" value="CAPSULE BIOSYNTHESIS PROTEIN CAPA"/>
    <property type="match status" value="1"/>
</dbReference>
<evidence type="ECO:0000313" key="3">
    <source>
        <dbReference type="EMBL" id="SCY22772.1"/>
    </source>
</evidence>
<dbReference type="PANTHER" id="PTHR33393">
    <property type="entry name" value="POLYGLUTAMINE SYNTHESIS ACCESSORY PROTEIN RV0574C-RELATED"/>
    <property type="match status" value="1"/>
</dbReference>
<feature type="domain" description="Capsule synthesis protein CapA" evidence="2">
    <location>
        <begin position="44"/>
        <end position="300"/>
    </location>
</feature>
<dbReference type="InterPro" id="IPR029052">
    <property type="entry name" value="Metallo-depent_PP-like"/>
</dbReference>
<gene>
    <name evidence="3" type="ORF">SAMN02910451_01827</name>
</gene>
<dbReference type="Gene3D" id="3.60.21.10">
    <property type="match status" value="1"/>
</dbReference>
<organism evidence="3 4">
    <name type="scientific">Butyrivibrio hungatei</name>
    <dbReference type="NCBI Taxonomy" id="185008"/>
    <lineage>
        <taxon>Bacteria</taxon>
        <taxon>Bacillati</taxon>
        <taxon>Bacillota</taxon>
        <taxon>Clostridia</taxon>
        <taxon>Lachnospirales</taxon>
        <taxon>Lachnospiraceae</taxon>
        <taxon>Butyrivibrio</taxon>
    </lineage>
</organism>
<protein>
    <submittedName>
        <fullName evidence="3">Poly-gamma-glutamate synthesis protein (Capsule biosynthesis protein)</fullName>
    </submittedName>
</protein>
<dbReference type="InterPro" id="IPR052169">
    <property type="entry name" value="CW_Biosynth-Accessory"/>
</dbReference>
<dbReference type="Proteomes" id="UP000183047">
    <property type="component" value="Unassembled WGS sequence"/>
</dbReference>
<dbReference type="SUPFAM" id="SSF56300">
    <property type="entry name" value="Metallo-dependent phosphatases"/>
    <property type="match status" value="1"/>
</dbReference>
<dbReference type="CDD" id="cd07381">
    <property type="entry name" value="MPP_CapA"/>
    <property type="match status" value="1"/>
</dbReference>